<name>A0A3N4E531_9GAMM</name>
<feature type="transmembrane region" description="Helical" evidence="1">
    <location>
        <begin position="115"/>
        <end position="137"/>
    </location>
</feature>
<evidence type="ECO:0000313" key="5">
    <source>
        <dbReference type="Proteomes" id="UP000278855"/>
    </source>
</evidence>
<keyword evidence="1" id="KW-1133">Transmembrane helix</keyword>
<reference evidence="5" key="2">
    <citation type="submission" date="2018-11" db="EMBL/GenBank/DDBJ databases">
        <title>Shewanella sp. R106.</title>
        <authorList>
            <person name="Hwang Y.J."/>
            <person name="Hwang C.Y."/>
        </authorList>
    </citation>
    <scope>NUCLEOTIDE SEQUENCE [LARGE SCALE GENOMIC DNA]</scope>
    <source>
        <strain evidence="5">R106</strain>
    </source>
</reference>
<accession>A0A3N4E531</accession>
<dbReference type="KEGG" id="spsr:EGC80_08820"/>
<reference evidence="3" key="3">
    <citation type="submission" date="2018-11" db="EMBL/GenBank/DDBJ databases">
        <authorList>
            <person name="Hwang Y.J."/>
            <person name="Hwang C.Y."/>
        </authorList>
    </citation>
    <scope>NUCLEOTIDE SEQUENCE</scope>
    <source>
        <strain evidence="3">R106</strain>
    </source>
</reference>
<evidence type="ECO:0000313" key="3">
    <source>
        <dbReference type="EMBL" id="RPA33183.1"/>
    </source>
</evidence>
<protein>
    <submittedName>
        <fullName evidence="3">Uncharacterized protein</fullName>
    </submittedName>
</protein>
<dbReference type="Proteomes" id="UP000273778">
    <property type="component" value="Chromosome"/>
</dbReference>
<evidence type="ECO:0000313" key="2">
    <source>
        <dbReference type="EMBL" id="AZG35019.1"/>
    </source>
</evidence>
<proteinExistence type="predicted"/>
<dbReference type="AlphaFoldDB" id="A0A3N4E531"/>
<dbReference type="OrthoDB" id="6266241at2"/>
<keyword evidence="4" id="KW-1185">Reference proteome</keyword>
<sequence length="248" mass="28021">MQIGCCWFDNAQRLLTDQSTATQWHLNDNEYWVLNQLVQHRGQVVPLSLLATVVASGDCAHQLSHAELLGIINKIINHLCHRHINLIEYIPEQGVILYTTVTTKRSKILEMPNRLLSLGQYLFIIAILLSILLFVYANLNPPQLAQADVLRQVLTSDGHIVQLFVFGEDNQQNALLHADCLSTQLRLCHHARWDSITMTLSANQGYMSFILTDSSEAIPLVNSIKVSIDNMSTPFITQEWLQKVHICG</sequence>
<evidence type="ECO:0000313" key="4">
    <source>
        <dbReference type="Proteomes" id="UP000273778"/>
    </source>
</evidence>
<organism evidence="3 5">
    <name type="scientific">Shewanella psychromarinicola</name>
    <dbReference type="NCBI Taxonomy" id="2487742"/>
    <lineage>
        <taxon>Bacteria</taxon>
        <taxon>Pseudomonadati</taxon>
        <taxon>Pseudomonadota</taxon>
        <taxon>Gammaproteobacteria</taxon>
        <taxon>Alteromonadales</taxon>
        <taxon>Shewanellaceae</taxon>
        <taxon>Shewanella</taxon>
    </lineage>
</organism>
<evidence type="ECO:0000256" key="1">
    <source>
        <dbReference type="SAM" id="Phobius"/>
    </source>
</evidence>
<dbReference type="EMBL" id="CP034073">
    <property type="protein sequence ID" value="AZG35019.1"/>
    <property type="molecule type" value="Genomic_DNA"/>
</dbReference>
<dbReference type="Proteomes" id="UP000278855">
    <property type="component" value="Unassembled WGS sequence"/>
</dbReference>
<keyword evidence="1" id="KW-0472">Membrane</keyword>
<reference evidence="2 4" key="1">
    <citation type="submission" date="2018-11" db="EMBL/GenBank/DDBJ databases">
        <title>Shewanella sp. M2.</title>
        <authorList>
            <person name="Hwang Y.J."/>
            <person name="Hwang C.Y."/>
        </authorList>
    </citation>
    <scope>NUCLEOTIDE SEQUENCE [LARGE SCALE GENOMIC DNA]</scope>
    <source>
        <strain evidence="2 4">M2</strain>
    </source>
</reference>
<keyword evidence="1" id="KW-0812">Transmembrane</keyword>
<dbReference type="RefSeq" id="WP_124012400.1">
    <property type="nucleotide sequence ID" value="NZ_CP034073.1"/>
</dbReference>
<gene>
    <name evidence="3" type="ORF">EGC77_07520</name>
    <name evidence="2" type="ORF">EGC80_08820</name>
</gene>
<dbReference type="EMBL" id="RKKB01000002">
    <property type="protein sequence ID" value="RPA33183.1"/>
    <property type="molecule type" value="Genomic_DNA"/>
</dbReference>